<accession>A0A2P5DVZ3</accession>
<dbReference type="Proteomes" id="UP000237105">
    <property type="component" value="Unassembled WGS sequence"/>
</dbReference>
<evidence type="ECO:0000313" key="1">
    <source>
        <dbReference type="EMBL" id="PON77457.1"/>
    </source>
</evidence>
<comment type="caution">
    <text evidence="1">The sequence shown here is derived from an EMBL/GenBank/DDBJ whole genome shotgun (WGS) entry which is preliminary data.</text>
</comment>
<organism evidence="1 2">
    <name type="scientific">Parasponia andersonii</name>
    <name type="common">Sponia andersonii</name>
    <dbReference type="NCBI Taxonomy" id="3476"/>
    <lineage>
        <taxon>Eukaryota</taxon>
        <taxon>Viridiplantae</taxon>
        <taxon>Streptophyta</taxon>
        <taxon>Embryophyta</taxon>
        <taxon>Tracheophyta</taxon>
        <taxon>Spermatophyta</taxon>
        <taxon>Magnoliopsida</taxon>
        <taxon>eudicotyledons</taxon>
        <taxon>Gunneridae</taxon>
        <taxon>Pentapetalae</taxon>
        <taxon>rosids</taxon>
        <taxon>fabids</taxon>
        <taxon>Rosales</taxon>
        <taxon>Cannabaceae</taxon>
        <taxon>Parasponia</taxon>
    </lineage>
</organism>
<dbReference type="EMBL" id="JXTB01000013">
    <property type="protein sequence ID" value="PON77457.1"/>
    <property type="molecule type" value="Genomic_DNA"/>
</dbReference>
<evidence type="ECO:0000313" key="2">
    <source>
        <dbReference type="Proteomes" id="UP000237105"/>
    </source>
</evidence>
<keyword evidence="2" id="KW-1185">Reference proteome</keyword>
<dbReference type="AlphaFoldDB" id="A0A2P5DVZ3"/>
<reference evidence="2" key="1">
    <citation type="submission" date="2016-06" db="EMBL/GenBank/DDBJ databases">
        <title>Parallel loss of symbiosis genes in relatives of nitrogen-fixing non-legume Parasponia.</title>
        <authorList>
            <person name="Van Velzen R."/>
            <person name="Holmer R."/>
            <person name="Bu F."/>
            <person name="Rutten L."/>
            <person name="Van Zeijl A."/>
            <person name="Liu W."/>
            <person name="Santuari L."/>
            <person name="Cao Q."/>
            <person name="Sharma T."/>
            <person name="Shen D."/>
            <person name="Roswanjaya Y."/>
            <person name="Wardhani T."/>
            <person name="Kalhor M.S."/>
            <person name="Jansen J."/>
            <person name="Van den Hoogen J."/>
            <person name="Gungor B."/>
            <person name="Hartog M."/>
            <person name="Hontelez J."/>
            <person name="Verver J."/>
            <person name="Yang W.-C."/>
            <person name="Schijlen E."/>
            <person name="Repin R."/>
            <person name="Schilthuizen M."/>
            <person name="Schranz E."/>
            <person name="Heidstra R."/>
            <person name="Miyata K."/>
            <person name="Fedorova E."/>
            <person name="Kohlen W."/>
            <person name="Bisseling T."/>
            <person name="Smit S."/>
            <person name="Geurts R."/>
        </authorList>
    </citation>
    <scope>NUCLEOTIDE SEQUENCE [LARGE SCALE GENOMIC DNA]</scope>
    <source>
        <strain evidence="2">cv. WU1-14</strain>
    </source>
</reference>
<sequence>MEKVRIEFPTGSFLTGALQLASFSMSTSSSKFSTEFSFGVPERSCSYFLVLRVFIPLSLSPHTHFLDDEMFLQLSLVLCSVQSLFEILTADLRTPLFTVLLVPNGCVDIDLIIILSSPSSLIC</sequence>
<gene>
    <name evidence="1" type="ORF">PanWU01x14_026180</name>
</gene>
<proteinExistence type="predicted"/>
<name>A0A2P5DVZ3_PARAD</name>
<protein>
    <submittedName>
        <fullName evidence="1">Uncharacterized protein</fullName>
    </submittedName>
</protein>